<dbReference type="EMBL" id="JAIWYP010000013">
    <property type="protein sequence ID" value="KAH3715216.1"/>
    <property type="molecule type" value="Genomic_DNA"/>
</dbReference>
<evidence type="ECO:0000313" key="2">
    <source>
        <dbReference type="EMBL" id="KAH3715216.1"/>
    </source>
</evidence>
<evidence type="ECO:0000313" key="3">
    <source>
        <dbReference type="Proteomes" id="UP000828390"/>
    </source>
</evidence>
<accession>A0A9D4C125</accession>
<feature type="transmembrane region" description="Helical" evidence="1">
    <location>
        <begin position="6"/>
        <end position="25"/>
    </location>
</feature>
<reference evidence="2" key="2">
    <citation type="submission" date="2020-11" db="EMBL/GenBank/DDBJ databases">
        <authorList>
            <person name="McCartney M.A."/>
            <person name="Auch B."/>
            <person name="Kono T."/>
            <person name="Mallez S."/>
            <person name="Becker A."/>
            <person name="Gohl D.M."/>
            <person name="Silverstein K.A.T."/>
            <person name="Koren S."/>
            <person name="Bechman K.B."/>
            <person name="Herman A."/>
            <person name="Abrahante J.E."/>
            <person name="Garbe J."/>
        </authorList>
    </citation>
    <scope>NUCLEOTIDE SEQUENCE</scope>
    <source>
        <strain evidence="2">Duluth1</strain>
        <tissue evidence="2">Whole animal</tissue>
    </source>
</reference>
<name>A0A9D4C125_DREPO</name>
<reference evidence="2" key="1">
    <citation type="journal article" date="2019" name="bioRxiv">
        <title>The Genome of the Zebra Mussel, Dreissena polymorpha: A Resource for Invasive Species Research.</title>
        <authorList>
            <person name="McCartney M.A."/>
            <person name="Auch B."/>
            <person name="Kono T."/>
            <person name="Mallez S."/>
            <person name="Zhang Y."/>
            <person name="Obille A."/>
            <person name="Becker A."/>
            <person name="Abrahante J.E."/>
            <person name="Garbe J."/>
            <person name="Badalamenti J.P."/>
            <person name="Herman A."/>
            <person name="Mangelson H."/>
            <person name="Liachko I."/>
            <person name="Sullivan S."/>
            <person name="Sone E.D."/>
            <person name="Koren S."/>
            <person name="Silverstein K.A.T."/>
            <person name="Beckman K.B."/>
            <person name="Gohl D.M."/>
        </authorList>
    </citation>
    <scope>NUCLEOTIDE SEQUENCE</scope>
    <source>
        <strain evidence="2">Duluth1</strain>
        <tissue evidence="2">Whole animal</tissue>
    </source>
</reference>
<protein>
    <submittedName>
        <fullName evidence="2">Uncharacterized protein</fullName>
    </submittedName>
</protein>
<keyword evidence="1" id="KW-0812">Transmembrane</keyword>
<gene>
    <name evidence="2" type="ORF">DPMN_057922</name>
</gene>
<dbReference type="Proteomes" id="UP000828390">
    <property type="component" value="Unassembled WGS sequence"/>
</dbReference>
<dbReference type="AlphaFoldDB" id="A0A9D4C125"/>
<keyword evidence="1" id="KW-1133">Transmembrane helix</keyword>
<keyword evidence="3" id="KW-1185">Reference proteome</keyword>
<sequence length="51" mass="5880">MVFLSIPVTTIVIFVQVYSWLPAVYDRHRTIGVYSSFPEYLEDLAVLMDPS</sequence>
<organism evidence="2 3">
    <name type="scientific">Dreissena polymorpha</name>
    <name type="common">Zebra mussel</name>
    <name type="synonym">Mytilus polymorpha</name>
    <dbReference type="NCBI Taxonomy" id="45954"/>
    <lineage>
        <taxon>Eukaryota</taxon>
        <taxon>Metazoa</taxon>
        <taxon>Spiralia</taxon>
        <taxon>Lophotrochozoa</taxon>
        <taxon>Mollusca</taxon>
        <taxon>Bivalvia</taxon>
        <taxon>Autobranchia</taxon>
        <taxon>Heteroconchia</taxon>
        <taxon>Euheterodonta</taxon>
        <taxon>Imparidentia</taxon>
        <taxon>Neoheterodontei</taxon>
        <taxon>Myida</taxon>
        <taxon>Dreissenoidea</taxon>
        <taxon>Dreissenidae</taxon>
        <taxon>Dreissena</taxon>
    </lineage>
</organism>
<keyword evidence="1" id="KW-0472">Membrane</keyword>
<proteinExistence type="predicted"/>
<evidence type="ECO:0000256" key="1">
    <source>
        <dbReference type="SAM" id="Phobius"/>
    </source>
</evidence>
<comment type="caution">
    <text evidence="2">The sequence shown here is derived from an EMBL/GenBank/DDBJ whole genome shotgun (WGS) entry which is preliminary data.</text>
</comment>